<feature type="region of interest" description="Disordered" evidence="5">
    <location>
        <begin position="21"/>
        <end position="54"/>
    </location>
</feature>
<dbReference type="InterPro" id="IPR011050">
    <property type="entry name" value="Pectin_lyase_fold/virulence"/>
</dbReference>
<gene>
    <name evidence="8" type="ORF">AUC44_02525</name>
</gene>
<dbReference type="Pfam" id="PF10162">
    <property type="entry name" value="G8"/>
    <property type="match status" value="1"/>
</dbReference>
<dbReference type="PROSITE" id="PS51484">
    <property type="entry name" value="G8"/>
    <property type="match status" value="1"/>
</dbReference>
<dbReference type="SMART" id="SM01225">
    <property type="entry name" value="G8"/>
    <property type="match status" value="1"/>
</dbReference>
<dbReference type="InterPro" id="IPR012334">
    <property type="entry name" value="Pectin_lyas_fold"/>
</dbReference>
<dbReference type="PANTHER" id="PTHR46769:SF2">
    <property type="entry name" value="FIBROCYSTIN-L ISOFORM 2 PRECURSOR-RELATED"/>
    <property type="match status" value="1"/>
</dbReference>
<evidence type="ECO:0000256" key="5">
    <source>
        <dbReference type="SAM" id="MobiDB-lite"/>
    </source>
</evidence>
<feature type="domain" description="G8" evidence="7">
    <location>
        <begin position="64"/>
        <end position="182"/>
    </location>
</feature>
<dbReference type="SUPFAM" id="SSF51126">
    <property type="entry name" value="Pectin lyase-like"/>
    <property type="match status" value="1"/>
</dbReference>
<dbReference type="InterPro" id="IPR019316">
    <property type="entry name" value="G8_domain"/>
</dbReference>
<dbReference type="PROSITE" id="PS51257">
    <property type="entry name" value="PROKAR_LIPOPROTEIN"/>
    <property type="match status" value="1"/>
</dbReference>
<evidence type="ECO:0000256" key="6">
    <source>
        <dbReference type="SAM" id="SignalP"/>
    </source>
</evidence>
<name>A0ABM5X2Q1_9DEIO</name>
<evidence type="ECO:0000256" key="2">
    <source>
        <dbReference type="ARBA" id="ARBA00022475"/>
    </source>
</evidence>
<dbReference type="PANTHER" id="PTHR46769">
    <property type="entry name" value="POLYCYSTIC KIDNEY AND HEPATIC DISEASE 1 (AUTOSOMAL RECESSIVE)-LIKE 1"/>
    <property type="match status" value="1"/>
</dbReference>
<dbReference type="RefSeq" id="WP_062157257.1">
    <property type="nucleotide sequence ID" value="NZ_CP013910.1"/>
</dbReference>
<proteinExistence type="predicted"/>
<dbReference type="Gene3D" id="2.160.20.10">
    <property type="entry name" value="Single-stranded right-handed beta-helix, Pectin lyase-like"/>
    <property type="match status" value="1"/>
</dbReference>
<comment type="subcellular location">
    <subcellularLocation>
        <location evidence="1">Cell membrane</location>
    </subcellularLocation>
</comment>
<keyword evidence="3 6" id="KW-0732">Signal</keyword>
<keyword evidence="4" id="KW-0325">Glycoprotein</keyword>
<evidence type="ECO:0000313" key="8">
    <source>
        <dbReference type="EMBL" id="ALW87914.1"/>
    </source>
</evidence>
<evidence type="ECO:0000256" key="3">
    <source>
        <dbReference type="ARBA" id="ARBA00022729"/>
    </source>
</evidence>
<feature type="chain" id="PRO_5047002452" description="G8 domain-containing protein" evidence="6">
    <location>
        <begin position="21"/>
        <end position="840"/>
    </location>
</feature>
<evidence type="ECO:0000256" key="1">
    <source>
        <dbReference type="ARBA" id="ARBA00004236"/>
    </source>
</evidence>
<feature type="signal peptide" evidence="6">
    <location>
        <begin position="1"/>
        <end position="20"/>
    </location>
</feature>
<keyword evidence="9" id="KW-1185">Reference proteome</keyword>
<accession>A0ABM5X2Q1</accession>
<dbReference type="EMBL" id="CP013910">
    <property type="protein sequence ID" value="ALW87914.1"/>
    <property type="molecule type" value="Genomic_DNA"/>
</dbReference>
<protein>
    <recommendedName>
        <fullName evidence="7">G8 domain-containing protein</fullName>
    </recommendedName>
</protein>
<dbReference type="InterPro" id="IPR055401">
    <property type="entry name" value="CEMIP_beta-hel_dom"/>
</dbReference>
<feature type="compositionally biased region" description="Pro residues" evidence="5">
    <location>
        <begin position="33"/>
        <end position="49"/>
    </location>
</feature>
<keyword evidence="2" id="KW-1003">Cell membrane</keyword>
<reference evidence="8 9" key="1">
    <citation type="submission" date="2015-12" db="EMBL/GenBank/DDBJ databases">
        <authorList>
            <person name="Kim M.K."/>
            <person name="Srinivasan S."/>
            <person name="Lee J.-J."/>
            <person name="Kim K."/>
        </authorList>
    </citation>
    <scope>NUCLEOTIDE SEQUENCE [LARGE SCALE GENOMIC DNA]</scope>
    <source>
        <strain evidence="8 9">BM2</strain>
    </source>
</reference>
<dbReference type="Proteomes" id="UP000060071">
    <property type="component" value="Chromosome"/>
</dbReference>
<feature type="region of interest" description="Disordered" evidence="5">
    <location>
        <begin position="451"/>
        <end position="471"/>
    </location>
</feature>
<dbReference type="Pfam" id="PF24606">
    <property type="entry name" value="CEMIP_beta-hel"/>
    <property type="match status" value="1"/>
</dbReference>
<sequence>MPVRRSATVLLLTALLTACGSGSGGSGTSTPPSGAPTPPAPAPSAPAPTSPAAALPTVKWSNPATWGGVLPAAGQQITLPAGKRVLLDTTPPDLGGLTIPTGTVLEFDDSADRTLRAEWLMVHGELRVGSEAKPFTHHAEILLTNAVPGEDVMSMGDRVLGVMDGTLELHGQPRVAWTRLNATARRGSTTLTLERAPDWQPGDSLTVTSTDFNANQTEQVTVQRVSGSAVTLAAPLRYTHWGDPITVAGLSVNERAEVGLLTRNVRVAATDDATQTRVGAHVMIMGAAQARIEGAEFTRVGQLNTLRRYPVHFHQLGSAPASYLRGSSVHESYNRCVVVHGTRDLRVQDNVTFDNIGHCLFLEDGDETGNTLSGNLVTRVRAPDAKQGQTPLLDSDKRPAGYWITHPANTVRNNVAAGVDGTGFWLAFPEHPTGLASARTDLWPRRTPLGDFSGNTAHSTDRGLNLDNGPKADGTTEVTYYAPVTTPSDPKSAPVTATLSDFTAYKNRDHGVWLRGKGHVLLNATLADNGVGATFASDASTLRGGLLIGETPNLGQPEGWEPTGTGGRALPRPWDPGFPIRGYQFYDGHVTIDGAALAGFTPDATRQASGLGYLTKNAFSVVPTNNALNLRWADASPRVYFPAAQPDRDGDKAATFLDTDGTVTGTAGLTVTASPLLKGAPDCTPNAGWNASTCPGAYTRLWLQDVTGGKLAPVTVTGPHGTVSLTGTPGNFTSFSTSARLNQTYTLTPSAASPHLRLGLQNRQPGDTLTVTLPAAAEPRIYRDWWIDNRNLLKKVTPAALPGTTGDSYAYENGQLTLKLVVQASRDSAQVEICTTDLCK</sequence>
<evidence type="ECO:0000259" key="7">
    <source>
        <dbReference type="PROSITE" id="PS51484"/>
    </source>
</evidence>
<organism evidence="8 9">
    <name type="scientific">Deinococcus actinosclerus</name>
    <dbReference type="NCBI Taxonomy" id="1768108"/>
    <lineage>
        <taxon>Bacteria</taxon>
        <taxon>Thermotogati</taxon>
        <taxon>Deinococcota</taxon>
        <taxon>Deinococci</taxon>
        <taxon>Deinococcales</taxon>
        <taxon>Deinococcaceae</taxon>
        <taxon>Deinococcus</taxon>
    </lineage>
</organism>
<dbReference type="InterPro" id="IPR052387">
    <property type="entry name" value="Fibrocystin"/>
</dbReference>
<keyword evidence="2" id="KW-0472">Membrane</keyword>
<evidence type="ECO:0000313" key="9">
    <source>
        <dbReference type="Proteomes" id="UP000060071"/>
    </source>
</evidence>
<evidence type="ECO:0000256" key="4">
    <source>
        <dbReference type="ARBA" id="ARBA00023180"/>
    </source>
</evidence>